<dbReference type="PANTHER" id="PTHR36739">
    <property type="entry name" value="D-TAGATOSE-1,6-BISPHOSPHATE ALDOLASE SUBUNIT"/>
    <property type="match status" value="1"/>
</dbReference>
<organism evidence="2 3">
    <name type="scientific">Canavalia gladiata</name>
    <name type="common">Sword bean</name>
    <name type="synonym">Dolichos gladiatus</name>
    <dbReference type="NCBI Taxonomy" id="3824"/>
    <lineage>
        <taxon>Eukaryota</taxon>
        <taxon>Viridiplantae</taxon>
        <taxon>Streptophyta</taxon>
        <taxon>Embryophyta</taxon>
        <taxon>Tracheophyta</taxon>
        <taxon>Spermatophyta</taxon>
        <taxon>Magnoliopsida</taxon>
        <taxon>eudicotyledons</taxon>
        <taxon>Gunneridae</taxon>
        <taxon>Pentapetalae</taxon>
        <taxon>rosids</taxon>
        <taxon>fabids</taxon>
        <taxon>Fabales</taxon>
        <taxon>Fabaceae</taxon>
        <taxon>Papilionoideae</taxon>
        <taxon>50 kb inversion clade</taxon>
        <taxon>NPAAA clade</taxon>
        <taxon>indigoferoid/millettioid clade</taxon>
        <taxon>Phaseoleae</taxon>
        <taxon>Canavalia</taxon>
    </lineage>
</organism>
<dbReference type="PANTHER" id="PTHR36739:SF1">
    <property type="entry name" value="D-TAGATOSE-1,6-BISPHOSPHATE ALDOLASE SUBUNIT"/>
    <property type="match status" value="1"/>
</dbReference>
<dbReference type="AlphaFoldDB" id="A0AAN9QWB3"/>
<protein>
    <recommendedName>
        <fullName evidence="1">DUF7811 domain-containing protein</fullName>
    </recommendedName>
</protein>
<evidence type="ECO:0000313" key="2">
    <source>
        <dbReference type="EMBL" id="KAK7345513.1"/>
    </source>
</evidence>
<name>A0AAN9QWB3_CANGL</name>
<sequence>MSQHAVTPMNNQTPLHSSLFPFSFFIFPLLWLTLSLSLSMAEASALCFSPFRFSSAPSLSPSASRTFSFFSFPFSPSPSTPHPRLLRFVPKANPSADDSFSFFPWSDSDTEIQWVPRERITLFTADGLIQIGGSMVPRRVSSSDKKQGKSKTAKKIQRFQESDYMDPNQGLCLGALFDIAATNGLDMGRRLCLFGFCRSIEMLSDVVEDTVLEHGGEVIAAEKASKGDLHEKLTMTVAVPLLWGVPPASETLHLAVKSGGGIVEKVYWQWDFL</sequence>
<comment type="caution">
    <text evidence="2">The sequence shown here is derived from an EMBL/GenBank/DDBJ whole genome shotgun (WGS) entry which is preliminary data.</text>
</comment>
<proteinExistence type="predicted"/>
<accession>A0AAN9QWB3</accession>
<evidence type="ECO:0000259" key="1">
    <source>
        <dbReference type="Pfam" id="PF25103"/>
    </source>
</evidence>
<evidence type="ECO:0000313" key="3">
    <source>
        <dbReference type="Proteomes" id="UP001367508"/>
    </source>
</evidence>
<dbReference type="Pfam" id="PF25103">
    <property type="entry name" value="DUF7811"/>
    <property type="match status" value="1"/>
</dbReference>
<keyword evidence="3" id="KW-1185">Reference proteome</keyword>
<dbReference type="Proteomes" id="UP001367508">
    <property type="component" value="Unassembled WGS sequence"/>
</dbReference>
<reference evidence="2 3" key="1">
    <citation type="submission" date="2024-01" db="EMBL/GenBank/DDBJ databases">
        <title>The genomes of 5 underutilized Papilionoideae crops provide insights into root nodulation and disease resistanc.</title>
        <authorList>
            <person name="Jiang F."/>
        </authorList>
    </citation>
    <scope>NUCLEOTIDE SEQUENCE [LARGE SCALE GENOMIC DNA]</scope>
    <source>
        <strain evidence="2">LVBAO_FW01</strain>
        <tissue evidence="2">Leaves</tissue>
    </source>
</reference>
<dbReference type="InterPro" id="IPR056713">
    <property type="entry name" value="DUF7811"/>
</dbReference>
<dbReference type="EMBL" id="JAYMYQ010000003">
    <property type="protein sequence ID" value="KAK7345513.1"/>
    <property type="molecule type" value="Genomic_DNA"/>
</dbReference>
<gene>
    <name evidence="2" type="ORF">VNO77_16117</name>
</gene>
<feature type="domain" description="DUF7811" evidence="1">
    <location>
        <begin position="151"/>
        <end position="273"/>
    </location>
</feature>